<organism evidence="2 3">
    <name type="scientific">Janibacter indicus</name>
    <dbReference type="NCBI Taxonomy" id="857417"/>
    <lineage>
        <taxon>Bacteria</taxon>
        <taxon>Bacillati</taxon>
        <taxon>Actinomycetota</taxon>
        <taxon>Actinomycetes</taxon>
        <taxon>Micrococcales</taxon>
        <taxon>Intrasporangiaceae</taxon>
        <taxon>Janibacter</taxon>
    </lineage>
</organism>
<feature type="region of interest" description="Disordered" evidence="1">
    <location>
        <begin position="133"/>
        <end position="155"/>
    </location>
</feature>
<feature type="compositionally biased region" description="Basic and acidic residues" evidence="1">
    <location>
        <begin position="104"/>
        <end position="116"/>
    </location>
</feature>
<dbReference type="KEGG" id="jte:ASJ30_13305"/>
<dbReference type="AlphaFoldDB" id="A0A1L3MJM1"/>
<keyword evidence="3" id="KW-1185">Reference proteome</keyword>
<reference evidence="2 3" key="1">
    <citation type="submission" date="2015-11" db="EMBL/GenBank/DDBJ databases">
        <authorList>
            <person name="Zhang Y."/>
            <person name="Guo Z."/>
        </authorList>
    </citation>
    <scope>NUCLEOTIDE SEQUENCE [LARGE SCALE GENOMIC DNA]</scope>
    <source>
        <strain evidence="2 3">YFY001</strain>
    </source>
</reference>
<feature type="region of interest" description="Disordered" evidence="1">
    <location>
        <begin position="1"/>
        <end position="24"/>
    </location>
</feature>
<protein>
    <submittedName>
        <fullName evidence="2">Uncharacterized protein</fullName>
    </submittedName>
</protein>
<dbReference type="Proteomes" id="UP000182938">
    <property type="component" value="Chromosome"/>
</dbReference>
<feature type="compositionally biased region" description="Basic and acidic residues" evidence="1">
    <location>
        <begin position="52"/>
        <end position="63"/>
    </location>
</feature>
<evidence type="ECO:0000313" key="2">
    <source>
        <dbReference type="EMBL" id="APH02384.1"/>
    </source>
</evidence>
<gene>
    <name evidence="2" type="ORF">ASJ30_13305</name>
</gene>
<sequence>MVRRGGLPGGGLRDGGAPPFARGDAADLEATLDAVQAGAVARLATGSGQQHPRGDDLELDPGRGRTGHLGQAGVDDVGRPRQGGRPEGGRLLTHPVDLVTRQPAQDRRRPVGRRGDDDEVAEALEEVLDEAPRVEPGLDDRVDDPEDAGRVTGAEGGDGVVEQLAVGEPEERGRPFVGQALLVAAGDELVEDRERVAHRPTAGPHDEGEHARLDLHTLGVAELLHVVLQPCRRHEAEGVVVGPRTDGPDDLFGLGRGEDELHVLGRLLDDLEQGVEALRRHHVRLVDDVDLVAALRRTEGGPLAQVAGVVDTAVARRVDLDDVDGARATTGQGGARVAFAARGRGGALLAVEAACKDARARRLATAARPGEEVGVVDPPRAQRLHERLGDVLLPDDVGEGLGAVSAVQGGAHGTSLRAEHDSGLPRGGAAVDARVQARREAVAAVSRVS</sequence>
<proteinExistence type="predicted"/>
<dbReference type="EMBL" id="CP013290">
    <property type="protein sequence ID" value="APH02384.1"/>
    <property type="molecule type" value="Genomic_DNA"/>
</dbReference>
<evidence type="ECO:0000256" key="1">
    <source>
        <dbReference type="SAM" id="MobiDB-lite"/>
    </source>
</evidence>
<accession>A0A1L3MJM1</accession>
<name>A0A1L3MJM1_9MICO</name>
<feature type="region of interest" description="Disordered" evidence="1">
    <location>
        <begin position="43"/>
        <end position="118"/>
    </location>
</feature>
<evidence type="ECO:0000313" key="3">
    <source>
        <dbReference type="Proteomes" id="UP000182938"/>
    </source>
</evidence>
<feature type="compositionally biased region" description="Gly residues" evidence="1">
    <location>
        <begin position="1"/>
        <end position="14"/>
    </location>
</feature>